<dbReference type="HOGENOM" id="CLU_2130142_0_0_11"/>
<accession>E4N8X4</accession>
<dbReference type="RefSeq" id="WP_014134973.1">
    <property type="nucleotide sequence ID" value="NC_016109.1"/>
</dbReference>
<evidence type="ECO:0000313" key="2">
    <source>
        <dbReference type="EMBL" id="BAJ27655.1"/>
    </source>
</evidence>
<dbReference type="STRING" id="452652.KSE_18300"/>
<name>E4N8X4_KITSK</name>
<evidence type="ECO:0000313" key="3">
    <source>
        <dbReference type="Proteomes" id="UP000007076"/>
    </source>
</evidence>
<dbReference type="KEGG" id="ksk:KSE_18300"/>
<protein>
    <submittedName>
        <fullName evidence="2">Uncharacterized protein</fullName>
    </submittedName>
</protein>
<dbReference type="PATRIC" id="fig|452652.3.peg.1836"/>
<reference evidence="2 3" key="1">
    <citation type="journal article" date="2010" name="DNA Res.">
        <title>Genome sequence of Kitasatospora setae NBRC 14216T: an evolutionary snapshot of the family Streptomycetaceae.</title>
        <authorList>
            <person name="Ichikawa N."/>
            <person name="Oguchi A."/>
            <person name="Ikeda H."/>
            <person name="Ishikawa J."/>
            <person name="Kitani S."/>
            <person name="Watanabe Y."/>
            <person name="Nakamura S."/>
            <person name="Katano Y."/>
            <person name="Kishi E."/>
            <person name="Sasagawa M."/>
            <person name="Ankai A."/>
            <person name="Fukui S."/>
            <person name="Hashimoto Y."/>
            <person name="Kamata S."/>
            <person name="Otoguro M."/>
            <person name="Tanikawa S."/>
            <person name="Nihira T."/>
            <person name="Horinouchi S."/>
            <person name="Ohnishi Y."/>
            <person name="Hayakawa M."/>
            <person name="Kuzuyama T."/>
            <person name="Arisawa A."/>
            <person name="Nomoto F."/>
            <person name="Miura H."/>
            <person name="Takahashi Y."/>
            <person name="Fujita N."/>
        </authorList>
    </citation>
    <scope>NUCLEOTIDE SEQUENCE [LARGE SCALE GENOMIC DNA]</scope>
    <source>
        <strain evidence="3">ATCC 33774 / DSM 43861 / JCM 3304 / KCC A-0304 / NBRC 14216 / KM-6054</strain>
    </source>
</reference>
<organism evidence="2 3">
    <name type="scientific">Kitasatospora setae (strain ATCC 33774 / DSM 43861 / JCM 3304 / KCC A-0304 / NBRC 14216 / KM-6054)</name>
    <name type="common">Streptomyces setae</name>
    <dbReference type="NCBI Taxonomy" id="452652"/>
    <lineage>
        <taxon>Bacteria</taxon>
        <taxon>Bacillati</taxon>
        <taxon>Actinomycetota</taxon>
        <taxon>Actinomycetes</taxon>
        <taxon>Kitasatosporales</taxon>
        <taxon>Streptomycetaceae</taxon>
        <taxon>Kitasatospora</taxon>
    </lineage>
</organism>
<sequence length="113" mass="12042">MSNRQLASADLLTAWSEAFDLTPEALHAVGLAGEHLDTAEALDAQVERDGLMVPGDRGGMKLHPAVAEARHQRAAAVAVLRAMVPPPPEDAEAERLSKSAQAQRAARARWSRG</sequence>
<keyword evidence="3" id="KW-1185">Reference proteome</keyword>
<dbReference type="AlphaFoldDB" id="E4N8X4"/>
<dbReference type="Proteomes" id="UP000007076">
    <property type="component" value="Chromosome"/>
</dbReference>
<evidence type="ECO:0000256" key="1">
    <source>
        <dbReference type="SAM" id="MobiDB-lite"/>
    </source>
</evidence>
<dbReference type="EMBL" id="AP010968">
    <property type="protein sequence ID" value="BAJ27655.1"/>
    <property type="molecule type" value="Genomic_DNA"/>
</dbReference>
<gene>
    <name evidence="2" type="ordered locus">KSE_18300</name>
</gene>
<proteinExistence type="predicted"/>
<feature type="region of interest" description="Disordered" evidence="1">
    <location>
        <begin position="86"/>
        <end position="113"/>
    </location>
</feature>